<keyword evidence="3" id="KW-0645">Protease</keyword>
<keyword evidence="3" id="KW-0378">Hydrolase</keyword>
<evidence type="ECO:0000313" key="4">
    <source>
        <dbReference type="Proteomes" id="UP000321393"/>
    </source>
</evidence>
<name>A0A5D3BBE4_CUCMM</name>
<sequence length="331" mass="37043">MRDVDLVVVCMDDFDVVLDMEFLLQHKTIPMTLVQCMVLTTNNTTVIQAKNKQLSEVGMILALQLKKGLSGEEPTFMVIPLVVEKIETWTVPVKIQKVLNDYVDIMPPKLSQSFLVVRRTQKFIFIFTSDLSDGDRVTKKIIGRGYESGDFYLFDHQVSQAVACPVVPSPFEVHCRLSHPSLFVLKKLYPEFRMSSSLLNGEIPYRVLFPTKSLFPIAPKIDTPFTSSPSSSCQEEDGNLFMYEITSPTDAPPSRLLPSRVYSQRPPSQPLDSCPTSMPPSSCDWGPSDDLSIALRKGKKTIGCKWVFSLKVNPNGTVARLKARIVAKGYA</sequence>
<evidence type="ECO:0000313" key="5">
    <source>
        <dbReference type="Proteomes" id="UP000321947"/>
    </source>
</evidence>
<dbReference type="Proteomes" id="UP000321393">
    <property type="component" value="Unassembled WGS sequence"/>
</dbReference>
<evidence type="ECO:0000256" key="1">
    <source>
        <dbReference type="SAM" id="MobiDB-lite"/>
    </source>
</evidence>
<accession>A0A5D3BBE4</accession>
<dbReference type="EMBL" id="SSTE01000480">
    <property type="protein sequence ID" value="KAA0067611.1"/>
    <property type="molecule type" value="Genomic_DNA"/>
</dbReference>
<evidence type="ECO:0000313" key="3">
    <source>
        <dbReference type="EMBL" id="TYJ97152.1"/>
    </source>
</evidence>
<evidence type="ECO:0000313" key="2">
    <source>
        <dbReference type="EMBL" id="KAA0067611.1"/>
    </source>
</evidence>
<dbReference type="Proteomes" id="UP000321947">
    <property type="component" value="Unassembled WGS sequence"/>
</dbReference>
<organism evidence="3 5">
    <name type="scientific">Cucumis melo var. makuwa</name>
    <name type="common">Oriental melon</name>
    <dbReference type="NCBI Taxonomy" id="1194695"/>
    <lineage>
        <taxon>Eukaryota</taxon>
        <taxon>Viridiplantae</taxon>
        <taxon>Streptophyta</taxon>
        <taxon>Embryophyta</taxon>
        <taxon>Tracheophyta</taxon>
        <taxon>Spermatophyta</taxon>
        <taxon>Magnoliopsida</taxon>
        <taxon>eudicotyledons</taxon>
        <taxon>Gunneridae</taxon>
        <taxon>Pentapetalae</taxon>
        <taxon>rosids</taxon>
        <taxon>fabids</taxon>
        <taxon>Cucurbitales</taxon>
        <taxon>Cucurbitaceae</taxon>
        <taxon>Benincaseae</taxon>
        <taxon>Cucumis</taxon>
    </lineage>
</organism>
<feature type="compositionally biased region" description="Polar residues" evidence="1">
    <location>
        <begin position="262"/>
        <end position="280"/>
    </location>
</feature>
<protein>
    <submittedName>
        <fullName evidence="3">Asp_protease_2 domain-containing protein</fullName>
    </submittedName>
</protein>
<dbReference type="GO" id="GO:0006508">
    <property type="term" value="P:proteolysis"/>
    <property type="evidence" value="ECO:0007669"/>
    <property type="project" value="UniProtKB-KW"/>
</dbReference>
<comment type="caution">
    <text evidence="3">The sequence shown here is derived from an EMBL/GenBank/DDBJ whole genome shotgun (WGS) entry which is preliminary data.</text>
</comment>
<gene>
    <name evidence="3" type="ORF">E5676_scaffold174G00270</name>
    <name evidence="2" type="ORF">E6C27_scaffold485G00790</name>
</gene>
<reference evidence="4 5" key="1">
    <citation type="submission" date="2019-08" db="EMBL/GenBank/DDBJ databases">
        <title>Draft genome sequences of two oriental melons (Cucumis melo L. var makuwa).</title>
        <authorList>
            <person name="Kwon S.-Y."/>
        </authorList>
    </citation>
    <scope>NUCLEOTIDE SEQUENCE [LARGE SCALE GENOMIC DNA]</scope>
    <source>
        <strain evidence="5">cv. Chang Bougi</strain>
        <strain evidence="4">cv. SW 3</strain>
        <tissue evidence="3">Leaf</tissue>
    </source>
</reference>
<dbReference type="AlphaFoldDB" id="A0A5D3BBE4"/>
<feature type="region of interest" description="Disordered" evidence="1">
    <location>
        <begin position="262"/>
        <end position="285"/>
    </location>
</feature>
<proteinExistence type="predicted"/>
<dbReference type="EMBL" id="SSTD01018953">
    <property type="protein sequence ID" value="TYJ97152.1"/>
    <property type="molecule type" value="Genomic_DNA"/>
</dbReference>
<dbReference type="OrthoDB" id="1194100at2759"/>
<dbReference type="GO" id="GO:0008233">
    <property type="term" value="F:peptidase activity"/>
    <property type="evidence" value="ECO:0007669"/>
    <property type="project" value="UniProtKB-KW"/>
</dbReference>